<feature type="transmembrane region" description="Helical" evidence="14">
    <location>
        <begin position="78"/>
        <end position="106"/>
    </location>
</feature>
<reference evidence="16" key="1">
    <citation type="submission" date="2020-10" db="EMBL/GenBank/DDBJ databases">
        <title>Feather gene expression reveals the developmental basis of iridescence in African starlings.</title>
        <authorList>
            <person name="Rubenstein D.R."/>
        </authorList>
    </citation>
    <scope>NUCLEOTIDE SEQUENCE</scope>
    <source>
        <strain evidence="16">SS15</strain>
        <tissue evidence="16">Liver</tissue>
    </source>
</reference>
<feature type="transmembrane region" description="Helical" evidence="14">
    <location>
        <begin position="13"/>
        <end position="38"/>
    </location>
</feature>
<comment type="subunit">
    <text evidence="13">Interacts (via cytoplasmic C-terminal domain) with USP4; the interaction is direct. May interact with DRD4. Interacts with NECAB2. Interacts (via cytoplasmic C-terminal domain) with GAS2L2; interaction enhances receptor-mediated adenylyl cyclase activity.</text>
</comment>
<protein>
    <recommendedName>
        <fullName evidence="14">Adenosine receptor A2</fullName>
    </recommendedName>
</protein>
<dbReference type="GO" id="GO:0005886">
    <property type="term" value="C:plasma membrane"/>
    <property type="evidence" value="ECO:0007669"/>
    <property type="project" value="UniProtKB-SubCell"/>
</dbReference>
<keyword evidence="2 14" id="KW-1003">Cell membrane</keyword>
<dbReference type="GO" id="GO:0007189">
    <property type="term" value="P:adenylate cyclase-activating G protein-coupled receptor signaling pathway"/>
    <property type="evidence" value="ECO:0007669"/>
    <property type="project" value="TreeGrafter"/>
</dbReference>
<keyword evidence="8 14" id="KW-1015">Disulfide bond</keyword>
<organism evidence="16">
    <name type="scientific">Lamprotornis superbus</name>
    <dbReference type="NCBI Taxonomy" id="245042"/>
    <lineage>
        <taxon>Eukaryota</taxon>
        <taxon>Metazoa</taxon>
        <taxon>Chordata</taxon>
        <taxon>Craniata</taxon>
        <taxon>Vertebrata</taxon>
        <taxon>Euteleostomi</taxon>
        <taxon>Archelosauria</taxon>
        <taxon>Archosauria</taxon>
        <taxon>Dinosauria</taxon>
        <taxon>Saurischia</taxon>
        <taxon>Theropoda</taxon>
        <taxon>Coelurosauria</taxon>
        <taxon>Aves</taxon>
        <taxon>Neognathae</taxon>
        <taxon>Neoaves</taxon>
        <taxon>Telluraves</taxon>
        <taxon>Australaves</taxon>
        <taxon>Passeriformes</taxon>
        <taxon>Sturnidae</taxon>
        <taxon>Lamprotornis</taxon>
    </lineage>
</organism>
<name>A0A835U018_9PASS</name>
<dbReference type="PRINTS" id="PR00553">
    <property type="entry name" value="ADENOSINA2AR"/>
</dbReference>
<dbReference type="EMBL" id="JADDUC020000020">
    <property type="protein sequence ID" value="KAI1232924.1"/>
    <property type="molecule type" value="Genomic_DNA"/>
</dbReference>
<dbReference type="PRINTS" id="PR00237">
    <property type="entry name" value="GPCRRHODOPSN"/>
</dbReference>
<evidence type="ECO:0000256" key="12">
    <source>
        <dbReference type="ARBA" id="ARBA00024642"/>
    </source>
</evidence>
<gene>
    <name evidence="17" type="ORF">IHE44_0006107</name>
    <name evidence="16" type="ORF">IHE44_013151</name>
</gene>
<reference evidence="17 18" key="2">
    <citation type="journal article" date="2021" name="J. Hered.">
        <title>Feather Gene Expression Elucidates the Developmental Basis of Plumage Iridescence in African Starlings.</title>
        <authorList>
            <person name="Rubenstein D.R."/>
            <person name="Corvelo A."/>
            <person name="MacManes M.D."/>
            <person name="Maia R."/>
            <person name="Narzisi G."/>
            <person name="Rousaki A."/>
            <person name="Vandenabeele P."/>
            <person name="Shawkey M.D."/>
            <person name="Solomon J."/>
        </authorList>
    </citation>
    <scope>NUCLEOTIDE SEQUENCE [LARGE SCALE GENOMIC DNA]</scope>
    <source>
        <strain evidence="17">SS15</strain>
    </source>
</reference>
<sequence>MNIHGKDDFLSDIAYIILELIIAVLAILGNILVCWAVYLNSNLQNVTNYFVVSLAAADIAVGVLAIPFAITISTGFCAFFYGCLFIACFVLVLTQSSIFSLLAIAIDRIIAIRIPLRYNGLVTGSRAKGIIAICWVLSFIIGLTPMLGWHKRAQDQEPGSNWSSPINCSDSMVACLFEAVVTMEYMVYYNFFACVLLPLLLMFGIYLKIFMAARRQLKQMENKMVHGERSRSTLQKEVHAAKSLAIIVGLFAVCWLPLHIINCFTLFCPKCAHAPLWLMYLAIILSHANSVVNPLIYAYRIREFRYTFRKIISQHILGRKEPFKPGAASSRTSTHGGDAENASIRISEYALEVYANGDIHREPEKQDFNKCKAGLEWHQNGNALDLETNGHLPHSCKNGILSDACLNRELHSEELIDAQLKDHRKSHQLEFYLKIVWVLFFRQIIHVQYYQPSGETGSSGPTGKCKVCRELLAVFMAKHIKSNKNHQFLICMRGGHRESFAVLFCIVELGQDARAEDRSKFYCNFNGHTHVHENHCHFMTYFQAFLLESRSGTTIKHFHAK</sequence>
<dbReference type="SMART" id="SM01381">
    <property type="entry name" value="7TM_GPCR_Srsx"/>
    <property type="match status" value="1"/>
</dbReference>
<dbReference type="EMBL" id="JADDUC010000008">
    <property type="protein sequence ID" value="KAG0132279.1"/>
    <property type="molecule type" value="Genomic_DNA"/>
</dbReference>
<dbReference type="PRINTS" id="PR00424">
    <property type="entry name" value="ADENOSINER"/>
</dbReference>
<evidence type="ECO:0000256" key="5">
    <source>
        <dbReference type="ARBA" id="ARBA00022989"/>
    </source>
</evidence>
<keyword evidence="4" id="KW-0832">Ubl conjugation</keyword>
<evidence type="ECO:0000256" key="10">
    <source>
        <dbReference type="ARBA" id="ARBA00023180"/>
    </source>
</evidence>
<keyword evidence="6 14" id="KW-0297">G-protein coupled receptor</keyword>
<evidence type="ECO:0000256" key="13">
    <source>
        <dbReference type="ARBA" id="ARBA00047107"/>
    </source>
</evidence>
<dbReference type="SUPFAM" id="SSF81321">
    <property type="entry name" value="Family A G protein-coupled receptor-like"/>
    <property type="match status" value="1"/>
</dbReference>
<dbReference type="GO" id="GO:0001609">
    <property type="term" value="F:G protein-coupled adenosine receptor activity"/>
    <property type="evidence" value="ECO:0007669"/>
    <property type="project" value="UniProtKB-UniRule"/>
</dbReference>
<dbReference type="InterPro" id="IPR001634">
    <property type="entry name" value="Adenosn_rcpt"/>
</dbReference>
<dbReference type="PANTHER" id="PTHR24246">
    <property type="entry name" value="OLFACTORY RECEPTOR AND ADENOSINE RECEPTOR"/>
    <property type="match status" value="1"/>
</dbReference>
<evidence type="ECO:0000259" key="15">
    <source>
        <dbReference type="PROSITE" id="PS50262"/>
    </source>
</evidence>
<feature type="transmembrane region" description="Helical" evidence="14">
    <location>
        <begin position="50"/>
        <end position="72"/>
    </location>
</feature>
<comment type="subcellular location">
    <subcellularLocation>
        <location evidence="1 14">Cell membrane</location>
        <topology evidence="1 14">Multi-pass membrane protein</topology>
    </subcellularLocation>
</comment>
<dbReference type="AlphaFoldDB" id="A0A835U018"/>
<dbReference type="InterPro" id="IPR000276">
    <property type="entry name" value="GPCR_Rhodpsn"/>
</dbReference>
<evidence type="ECO:0000256" key="14">
    <source>
        <dbReference type="RuleBase" id="RU201114"/>
    </source>
</evidence>
<dbReference type="InterPro" id="IPR001513">
    <property type="entry name" value="Adeno_A2A_rcpt"/>
</dbReference>
<dbReference type="OrthoDB" id="9445642at2759"/>
<evidence type="ECO:0000313" key="18">
    <source>
        <dbReference type="Proteomes" id="UP000618051"/>
    </source>
</evidence>
<evidence type="ECO:0000256" key="1">
    <source>
        <dbReference type="ARBA" id="ARBA00004651"/>
    </source>
</evidence>
<comment type="similarity">
    <text evidence="14">Belongs to the G-protein coupled receptor 1 family.</text>
</comment>
<comment type="function">
    <text evidence="12 14">Receptor for adenosine. The activity of this receptor is mediated by G proteins which activate adenylyl cyclase.</text>
</comment>
<keyword evidence="9 14" id="KW-0675">Receptor</keyword>
<keyword evidence="5 14" id="KW-1133">Transmembrane helix</keyword>
<dbReference type="PROSITE" id="PS50262">
    <property type="entry name" value="G_PROTEIN_RECEP_F1_2"/>
    <property type="match status" value="1"/>
</dbReference>
<feature type="transmembrane region" description="Helical" evidence="14">
    <location>
        <begin position="279"/>
        <end position="299"/>
    </location>
</feature>
<comment type="caution">
    <text evidence="16">The sequence shown here is derived from an EMBL/GenBank/DDBJ whole genome shotgun (WGS) entry which is preliminary data.</text>
</comment>
<accession>A0A835U018</accession>
<evidence type="ECO:0000256" key="4">
    <source>
        <dbReference type="ARBA" id="ARBA00022843"/>
    </source>
</evidence>
<feature type="domain" description="G-protein coupled receptors family 1 profile" evidence="15">
    <location>
        <begin position="29"/>
        <end position="297"/>
    </location>
</feature>
<dbReference type="Proteomes" id="UP000618051">
    <property type="component" value="Unassembled WGS sequence"/>
</dbReference>
<evidence type="ECO:0000256" key="9">
    <source>
        <dbReference type="ARBA" id="ARBA00023170"/>
    </source>
</evidence>
<keyword evidence="3 14" id="KW-0812">Transmembrane</keyword>
<evidence type="ECO:0000313" key="17">
    <source>
        <dbReference type="EMBL" id="KAI1232924.1"/>
    </source>
</evidence>
<dbReference type="InterPro" id="IPR017452">
    <property type="entry name" value="GPCR_Rhodpsn_7TM"/>
</dbReference>
<keyword evidence="7 14" id="KW-0472">Membrane</keyword>
<evidence type="ECO:0000256" key="6">
    <source>
        <dbReference type="ARBA" id="ARBA00023040"/>
    </source>
</evidence>
<evidence type="ECO:0000256" key="3">
    <source>
        <dbReference type="ARBA" id="ARBA00022692"/>
    </source>
</evidence>
<feature type="transmembrane region" description="Helical" evidence="14">
    <location>
        <begin position="187"/>
        <end position="210"/>
    </location>
</feature>
<keyword evidence="10 14" id="KW-0325">Glycoprotein</keyword>
<dbReference type="Gene3D" id="1.20.1070.10">
    <property type="entry name" value="Rhodopsin 7-helix transmembrane proteins"/>
    <property type="match status" value="1"/>
</dbReference>
<keyword evidence="18" id="KW-1185">Reference proteome</keyword>
<evidence type="ECO:0000256" key="8">
    <source>
        <dbReference type="ARBA" id="ARBA00023157"/>
    </source>
</evidence>
<dbReference type="FunFam" id="1.20.1070.10:FF:000061">
    <property type="entry name" value="Adenosine receptor A2"/>
    <property type="match status" value="1"/>
</dbReference>
<dbReference type="PANTHER" id="PTHR24246:SF47">
    <property type="entry name" value="ADENOSINE RECEPTOR A2A"/>
    <property type="match status" value="1"/>
</dbReference>
<evidence type="ECO:0000256" key="11">
    <source>
        <dbReference type="ARBA" id="ARBA00023224"/>
    </source>
</evidence>
<proteinExistence type="inferred from homology"/>
<evidence type="ECO:0000256" key="2">
    <source>
        <dbReference type="ARBA" id="ARBA00022475"/>
    </source>
</evidence>
<dbReference type="Pfam" id="PF00001">
    <property type="entry name" value="7tm_1"/>
    <property type="match status" value="1"/>
</dbReference>
<evidence type="ECO:0000256" key="7">
    <source>
        <dbReference type="ARBA" id="ARBA00023136"/>
    </source>
</evidence>
<evidence type="ECO:0000313" key="16">
    <source>
        <dbReference type="EMBL" id="KAG0132279.1"/>
    </source>
</evidence>
<feature type="transmembrane region" description="Helical" evidence="14">
    <location>
        <begin position="127"/>
        <end position="149"/>
    </location>
</feature>
<reference evidence="17" key="3">
    <citation type="submission" date="2022-01" db="EMBL/GenBank/DDBJ databases">
        <authorList>
            <person name="Rubenstein D.R."/>
        </authorList>
    </citation>
    <scope>NUCLEOTIDE SEQUENCE</scope>
    <source>
        <strain evidence="17">SS15</strain>
        <tissue evidence="17">Liver</tissue>
    </source>
</reference>
<feature type="transmembrane region" description="Helical" evidence="14">
    <location>
        <begin position="244"/>
        <end position="267"/>
    </location>
</feature>
<keyword evidence="11 14" id="KW-0807">Transducer</keyword>